<evidence type="ECO:0000313" key="7">
    <source>
        <dbReference type="EMBL" id="KAG5177064.1"/>
    </source>
</evidence>
<feature type="compositionally biased region" description="Basic and acidic residues" evidence="5">
    <location>
        <begin position="273"/>
        <end position="284"/>
    </location>
</feature>
<feature type="region of interest" description="Disordered" evidence="5">
    <location>
        <begin position="273"/>
        <end position="308"/>
    </location>
</feature>
<dbReference type="Proteomes" id="UP000664859">
    <property type="component" value="Unassembled WGS sequence"/>
</dbReference>
<dbReference type="InterPro" id="IPR001841">
    <property type="entry name" value="Znf_RING"/>
</dbReference>
<evidence type="ECO:0000256" key="5">
    <source>
        <dbReference type="SAM" id="MobiDB-lite"/>
    </source>
</evidence>
<organism evidence="7 8">
    <name type="scientific">Tribonema minus</name>
    <dbReference type="NCBI Taxonomy" id="303371"/>
    <lineage>
        <taxon>Eukaryota</taxon>
        <taxon>Sar</taxon>
        <taxon>Stramenopiles</taxon>
        <taxon>Ochrophyta</taxon>
        <taxon>PX clade</taxon>
        <taxon>Xanthophyceae</taxon>
        <taxon>Tribonematales</taxon>
        <taxon>Tribonemataceae</taxon>
        <taxon>Tribonema</taxon>
    </lineage>
</organism>
<keyword evidence="1" id="KW-0479">Metal-binding</keyword>
<dbReference type="GO" id="GO:0008270">
    <property type="term" value="F:zinc ion binding"/>
    <property type="evidence" value="ECO:0007669"/>
    <property type="project" value="UniProtKB-KW"/>
</dbReference>
<keyword evidence="8" id="KW-1185">Reference proteome</keyword>
<sequence>MDLSAAASIATDTTGKRGHTKKKEQAASFDAKSANTAAAAATAAAASEFVPCSAATSAYDSSWGIASACDNAMDDGTFAPGFAAPAISPLQQQPAAAADDWRFSAAHFGGGGFESPTAATRSPGGWLGPTAACSRSRAKRSGGRSRAPLPAAAGGLRPARPALTRRGSRPPLLPAEWSLMRAAALIDSESDSDSDSTASGLESAAAQAPPAAAAAASTQSAARRGSNSGSSSGGSSGQGHRHSDANGARGRGSTAAAVDDDVDIDELVRQLDEAERIKNSKERNSGTSNRRNAEEDHHTARYKTDSSGLEADVALEEEASADGNVPRDWGTLVAGPQVPVMAPGSERCHACLTPWDQMQGALQLAVIPSESEECGHVVCVGCVAGQHKSATKGAKDEQITSTCPLGRKERPWGIIKDITRVYMQSEDVAWIVDMAKSLQQRHMCNDPKALVKQLLYNKRYYMYNGAYAIGPRSCCLTYHSLTQQPLPEAWCKLSVLPPWFSIVEVGLTICNLMDMALADPRMMELKSDHKQRIYEDARRPTQEMRHELMPTERELNSTRLTSDQRAEKIAQCERLRAELVSKRRDAAENIFYQLNAVGRMGAVVVTAGQVDAAHIDLHGLSFQQAMERINEDILPCFPALRSVVLIPGQGRHSATGEPTLRDKLLKELVGLGYACRVVTKNKGQLLLQPKSS</sequence>
<feature type="region of interest" description="Disordered" evidence="5">
    <location>
        <begin position="187"/>
        <end position="258"/>
    </location>
</feature>
<proteinExistence type="predicted"/>
<keyword evidence="2 4" id="KW-0863">Zinc-finger</keyword>
<evidence type="ECO:0000256" key="1">
    <source>
        <dbReference type="ARBA" id="ARBA00022723"/>
    </source>
</evidence>
<gene>
    <name evidence="7" type="ORF">JKP88DRAFT_265204</name>
</gene>
<evidence type="ECO:0000259" key="6">
    <source>
        <dbReference type="PROSITE" id="PS50089"/>
    </source>
</evidence>
<evidence type="ECO:0000256" key="2">
    <source>
        <dbReference type="ARBA" id="ARBA00022771"/>
    </source>
</evidence>
<name>A0A835YU04_9STRA</name>
<reference evidence="7" key="1">
    <citation type="submission" date="2021-02" db="EMBL/GenBank/DDBJ databases">
        <title>First Annotated Genome of the Yellow-green Alga Tribonema minus.</title>
        <authorList>
            <person name="Mahan K.M."/>
        </authorList>
    </citation>
    <scope>NUCLEOTIDE SEQUENCE</scope>
    <source>
        <strain evidence="7">UTEX B ZZ1240</strain>
    </source>
</reference>
<dbReference type="EMBL" id="JAFCMP010000530">
    <property type="protein sequence ID" value="KAG5177064.1"/>
    <property type="molecule type" value="Genomic_DNA"/>
</dbReference>
<evidence type="ECO:0000256" key="3">
    <source>
        <dbReference type="ARBA" id="ARBA00022833"/>
    </source>
</evidence>
<feature type="compositionally biased region" description="Basic and acidic residues" evidence="5">
    <location>
        <begin position="291"/>
        <end position="304"/>
    </location>
</feature>
<evidence type="ECO:0000313" key="8">
    <source>
        <dbReference type="Proteomes" id="UP000664859"/>
    </source>
</evidence>
<feature type="domain" description="RING-type" evidence="6">
    <location>
        <begin position="348"/>
        <end position="407"/>
    </location>
</feature>
<dbReference type="InterPro" id="IPR017907">
    <property type="entry name" value="Znf_RING_CS"/>
</dbReference>
<dbReference type="OrthoDB" id="2145840at2759"/>
<keyword evidence="3" id="KW-0862">Zinc</keyword>
<dbReference type="PROSITE" id="PS00518">
    <property type="entry name" value="ZF_RING_1"/>
    <property type="match status" value="1"/>
</dbReference>
<dbReference type="SUPFAM" id="SSF160443">
    <property type="entry name" value="SMR domain-like"/>
    <property type="match status" value="1"/>
</dbReference>
<feature type="region of interest" description="Disordered" evidence="5">
    <location>
        <begin position="1"/>
        <end position="31"/>
    </location>
</feature>
<dbReference type="AlphaFoldDB" id="A0A835YU04"/>
<dbReference type="Gene3D" id="3.30.1370.110">
    <property type="match status" value="1"/>
</dbReference>
<accession>A0A835YU04</accession>
<dbReference type="PROSITE" id="PS50089">
    <property type="entry name" value="ZF_RING_2"/>
    <property type="match status" value="1"/>
</dbReference>
<feature type="region of interest" description="Disordered" evidence="5">
    <location>
        <begin position="115"/>
        <end position="171"/>
    </location>
</feature>
<dbReference type="InterPro" id="IPR036063">
    <property type="entry name" value="Smr_dom_sf"/>
</dbReference>
<comment type="caution">
    <text evidence="7">The sequence shown here is derived from an EMBL/GenBank/DDBJ whole genome shotgun (WGS) entry which is preliminary data.</text>
</comment>
<feature type="compositionally biased region" description="Low complexity" evidence="5">
    <location>
        <begin position="195"/>
        <end position="230"/>
    </location>
</feature>
<protein>
    <recommendedName>
        <fullName evidence="6">RING-type domain-containing protein</fullName>
    </recommendedName>
</protein>
<feature type="compositionally biased region" description="Low complexity" evidence="5">
    <location>
        <begin position="144"/>
        <end position="162"/>
    </location>
</feature>
<evidence type="ECO:0000256" key="4">
    <source>
        <dbReference type="PROSITE-ProRule" id="PRU00175"/>
    </source>
</evidence>